<dbReference type="Gene3D" id="2.60.40.10">
    <property type="entry name" value="Immunoglobulins"/>
    <property type="match status" value="1"/>
</dbReference>
<feature type="region of interest" description="Disordered" evidence="1">
    <location>
        <begin position="1"/>
        <end position="74"/>
    </location>
</feature>
<dbReference type="InterPro" id="IPR022395">
    <property type="entry name" value="CHP03773_ABC_transptr-like"/>
</dbReference>
<dbReference type="NCBIfam" id="TIGR03769">
    <property type="entry name" value="P_ac_wall_RPT"/>
    <property type="match status" value="3"/>
</dbReference>
<organism evidence="4 5">
    <name type="scientific">Jiangella anatolica</name>
    <dbReference type="NCBI Taxonomy" id="2670374"/>
    <lineage>
        <taxon>Bacteria</taxon>
        <taxon>Bacillati</taxon>
        <taxon>Actinomycetota</taxon>
        <taxon>Actinomycetes</taxon>
        <taxon>Jiangellales</taxon>
        <taxon>Jiangellaceae</taxon>
        <taxon>Jiangella</taxon>
    </lineage>
</organism>
<dbReference type="AlphaFoldDB" id="A0A2W2BYA8"/>
<protein>
    <recommendedName>
        <fullName evidence="3">Bacterial Ig-like domain-containing protein</fullName>
    </recommendedName>
</protein>
<dbReference type="InterPro" id="IPR022435">
    <property type="entry name" value="Surface-anchored_actinobac"/>
</dbReference>
<feature type="compositionally biased region" description="Basic residues" evidence="1">
    <location>
        <begin position="26"/>
        <end position="36"/>
    </location>
</feature>
<reference evidence="4 5" key="1">
    <citation type="submission" date="2018-01" db="EMBL/GenBank/DDBJ databases">
        <title>Draft genome sequence of Jiangella sp. GTF31.</title>
        <authorList>
            <person name="Sahin N."/>
            <person name="Ay H."/>
            <person name="Saygin H."/>
        </authorList>
    </citation>
    <scope>NUCLEOTIDE SEQUENCE [LARGE SCALE GENOMIC DNA]</scope>
    <source>
        <strain evidence="4 5">GTF31</strain>
    </source>
</reference>
<evidence type="ECO:0000313" key="5">
    <source>
        <dbReference type="Proteomes" id="UP000248764"/>
    </source>
</evidence>
<feature type="domain" description="Bacterial Ig-like" evidence="3">
    <location>
        <begin position="333"/>
        <end position="423"/>
    </location>
</feature>
<keyword evidence="2" id="KW-0472">Membrane</keyword>
<feature type="compositionally biased region" description="Low complexity" evidence="1">
    <location>
        <begin position="818"/>
        <end position="831"/>
    </location>
</feature>
<dbReference type="InterPro" id="IPR013783">
    <property type="entry name" value="Ig-like_fold"/>
</dbReference>
<feature type="transmembrane region" description="Helical" evidence="2">
    <location>
        <begin position="1090"/>
        <end position="1110"/>
    </location>
</feature>
<feature type="transmembrane region" description="Helical" evidence="2">
    <location>
        <begin position="104"/>
        <end position="125"/>
    </location>
</feature>
<dbReference type="Pfam" id="PF16640">
    <property type="entry name" value="Big_3_5"/>
    <property type="match status" value="1"/>
</dbReference>
<name>A0A2W2BYA8_9ACTN</name>
<accession>A0A2W2BYA8</accession>
<feature type="compositionally biased region" description="Acidic residues" evidence="1">
    <location>
        <begin position="723"/>
        <end position="785"/>
    </location>
</feature>
<dbReference type="NCBIfam" id="NF038134">
    <property type="entry name" value="choice_anch_M"/>
    <property type="match status" value="3"/>
</dbReference>
<feature type="compositionally biased region" description="Pro residues" evidence="1">
    <location>
        <begin position="1058"/>
        <end position="1070"/>
    </location>
</feature>
<keyword evidence="2" id="KW-1133">Transmembrane helix</keyword>
<evidence type="ECO:0000313" key="4">
    <source>
        <dbReference type="EMBL" id="PZF84848.1"/>
    </source>
</evidence>
<dbReference type="InterPro" id="IPR032109">
    <property type="entry name" value="Big_3_5"/>
</dbReference>
<feature type="region of interest" description="Disordered" evidence="1">
    <location>
        <begin position="1049"/>
        <end position="1083"/>
    </location>
</feature>
<evidence type="ECO:0000256" key="2">
    <source>
        <dbReference type="SAM" id="Phobius"/>
    </source>
</evidence>
<feature type="region of interest" description="Disordered" evidence="1">
    <location>
        <begin position="721"/>
        <end position="841"/>
    </location>
</feature>
<dbReference type="EMBL" id="POTW01000012">
    <property type="protein sequence ID" value="PZF84848.1"/>
    <property type="molecule type" value="Genomic_DNA"/>
</dbReference>
<keyword evidence="5" id="KW-1185">Reference proteome</keyword>
<gene>
    <name evidence="4" type="ORF">C1I92_07235</name>
</gene>
<sequence length="1118" mass="114878">MPADPADATRSGPASAGLTGVCRRPSSPRRRARHPPKGSIRGRPNPGTAPWRVRCTPGGRRALPGGRPELGAGGSENGYLYCSHLSPVADRSHRVMHRSLVRKIVGVAGSAALLAALPAAVPLAGAEPGTPPPADERRVLTTEHVDAVNVGFDGERLTVNAKIGPPVEHVAVDDLVFQVSDLALIEGLPEQYAEFLGTDAAWVIQQTQNPDVLWAGWSTEELGAGVVDGDAVDITLTDVRGPGEVEVFQTSPFGEPIRIFSSDEDHTTLRQGIGAHVHANWAFTEPGVYTVTFTVSATVAGQPVSSGPVDYTWVIGGENGALPTAAPSVTAVQAPGTAVVGEEVVLEAGVTTDPGSGAPPAAGGHVQFHDGETALGWASLTDGRATLPVTFDEPGEHSVTATYSSQEPQFYAPSTSEPVTVTVEEGDVDPPATTLTIAGPGAAVPAGEPVTLTVSQDPPTGLTAYQWSTRAPGALTFETVDGATTDTLTVTPSAADDGRQYRAALSTDDGAHVAYSAPYTLTVEDDDPPPQCEDPRVVLDHEHVDLISPRLTGGELVLEAKVGEANDHVFYAPDDVLVHLKDPEARVAVPDLEEYAFLGEPGAPLWLIPQTQDPEVVWAGWSTEELALGAFRDDIVHLTLRGVEGPGGLEVFSYDEGGMPRRIFSSTAALDPWPQPVPMHSHANWAFTALGEYTVTFEVSGTLADGTEVTTGPVDYAFVVGDVECDPGEPGDETGGDESGGDESGGDESGGDESGGDESGGDESGGDESGGDESGGDESGGDESGADGGTTTPTPDPTTTSTTTPTTKPTTKVCVPRPSSTGTGGSSAPSDPGGGTSGDPVVLTTEHVDLLAPSYESGRMSLRAKVGSAADHTYYDPADVLVNVVPAAASTVPSGDNYAFLGTAGAPLWLIPETQNPEVVWAGWSTEDLAAGTFAGDAVDMRLVSAEGPGTVEVFQTTGFGDIARIFSSEESLPARHQSVGQHVHANWAFSAEGSYTLTFEVSGTAGGEAVTTGPVEYTFVVGELSGARNALASGAGAAAPAVYRTQPTVTQVDSTPTPSPTPTPTPSASPSPTAADCDLASTGTSSTPALTVLGGLLVAGGAVAMAAYWRDRRAARV</sequence>
<dbReference type="Proteomes" id="UP000248764">
    <property type="component" value="Unassembled WGS sequence"/>
</dbReference>
<dbReference type="NCBIfam" id="TIGR03773">
    <property type="entry name" value="anch_rpt_wall"/>
    <property type="match status" value="1"/>
</dbReference>
<feature type="compositionally biased region" description="Low complexity" evidence="1">
    <location>
        <begin position="789"/>
        <end position="811"/>
    </location>
</feature>
<comment type="caution">
    <text evidence="4">The sequence shown here is derived from an EMBL/GenBank/DDBJ whole genome shotgun (WGS) entry which is preliminary data.</text>
</comment>
<feature type="compositionally biased region" description="Low complexity" evidence="1">
    <location>
        <begin position="57"/>
        <end position="70"/>
    </location>
</feature>
<dbReference type="GO" id="GO:0005975">
    <property type="term" value="P:carbohydrate metabolic process"/>
    <property type="evidence" value="ECO:0007669"/>
    <property type="project" value="UniProtKB-ARBA"/>
</dbReference>
<keyword evidence="2" id="KW-0812">Transmembrane</keyword>
<evidence type="ECO:0000259" key="3">
    <source>
        <dbReference type="Pfam" id="PF16640"/>
    </source>
</evidence>
<evidence type="ECO:0000256" key="1">
    <source>
        <dbReference type="SAM" id="MobiDB-lite"/>
    </source>
</evidence>
<proteinExistence type="predicted"/>